<dbReference type="STRING" id="595434.RISK_005022"/>
<evidence type="ECO:0000313" key="3">
    <source>
        <dbReference type="Proteomes" id="UP000036367"/>
    </source>
</evidence>
<protein>
    <submittedName>
        <fullName evidence="2">Uncharacterized protein</fullName>
    </submittedName>
</protein>
<accession>A0A0J1B8E5</accession>
<gene>
    <name evidence="2" type="ORF">RISK_005022</name>
</gene>
<dbReference type="EMBL" id="LECT01000043">
    <property type="protein sequence ID" value="KLU02726.1"/>
    <property type="molecule type" value="Genomic_DNA"/>
</dbReference>
<reference evidence="2" key="1">
    <citation type="submission" date="2015-05" db="EMBL/GenBank/DDBJ databases">
        <title>Permanent draft genome of Rhodopirellula islandicus K833.</title>
        <authorList>
            <person name="Kizina J."/>
            <person name="Richter M."/>
            <person name="Glockner F.O."/>
            <person name="Harder J."/>
        </authorList>
    </citation>
    <scope>NUCLEOTIDE SEQUENCE [LARGE SCALE GENOMIC DNA]</scope>
    <source>
        <strain evidence="2">K833</strain>
    </source>
</reference>
<evidence type="ECO:0000313" key="2">
    <source>
        <dbReference type="EMBL" id="KLU02726.1"/>
    </source>
</evidence>
<name>A0A0J1B8E5_RHOIS</name>
<feature type="region of interest" description="Disordered" evidence="1">
    <location>
        <begin position="31"/>
        <end position="50"/>
    </location>
</feature>
<organism evidence="2 3">
    <name type="scientific">Rhodopirellula islandica</name>
    <dbReference type="NCBI Taxonomy" id="595434"/>
    <lineage>
        <taxon>Bacteria</taxon>
        <taxon>Pseudomonadati</taxon>
        <taxon>Planctomycetota</taxon>
        <taxon>Planctomycetia</taxon>
        <taxon>Pirellulales</taxon>
        <taxon>Pirellulaceae</taxon>
        <taxon>Rhodopirellula</taxon>
    </lineage>
</organism>
<sequence length="50" mass="5662">MEQYTVTGPIAAVEEFPTSLQRRFRYPRYLTDVDEGGEQSDAHESPSRGS</sequence>
<feature type="compositionally biased region" description="Basic and acidic residues" evidence="1">
    <location>
        <begin position="40"/>
        <end position="50"/>
    </location>
</feature>
<dbReference type="Proteomes" id="UP000036367">
    <property type="component" value="Unassembled WGS sequence"/>
</dbReference>
<keyword evidence="3" id="KW-1185">Reference proteome</keyword>
<dbReference type="PATRIC" id="fig|595434.4.peg.4765"/>
<comment type="caution">
    <text evidence="2">The sequence shown here is derived from an EMBL/GenBank/DDBJ whole genome shotgun (WGS) entry which is preliminary data.</text>
</comment>
<proteinExistence type="predicted"/>
<dbReference type="AlphaFoldDB" id="A0A0J1B8E5"/>
<evidence type="ECO:0000256" key="1">
    <source>
        <dbReference type="SAM" id="MobiDB-lite"/>
    </source>
</evidence>